<reference evidence="2" key="1">
    <citation type="journal article" date="2019" name="Int. J. Syst. Evol. Microbiol.">
        <title>The Global Catalogue of Microorganisms (GCM) 10K type strain sequencing project: providing services to taxonomists for standard genome sequencing and annotation.</title>
        <authorList>
            <consortium name="The Broad Institute Genomics Platform"/>
            <consortium name="The Broad Institute Genome Sequencing Center for Infectious Disease"/>
            <person name="Wu L."/>
            <person name="Ma J."/>
        </authorList>
    </citation>
    <scope>NUCLEOTIDE SEQUENCE [LARGE SCALE GENOMIC DNA]</scope>
    <source>
        <strain evidence="2">KCTC 42903</strain>
    </source>
</reference>
<accession>A0ABW5JQB7</accession>
<dbReference type="GO" id="GO:0016779">
    <property type="term" value="F:nucleotidyltransferase activity"/>
    <property type="evidence" value="ECO:0007669"/>
    <property type="project" value="UniProtKB-KW"/>
</dbReference>
<keyword evidence="1" id="KW-0548">Nucleotidyltransferase</keyword>
<proteinExistence type="predicted"/>
<protein>
    <submittedName>
        <fullName evidence="1">Cytidylyltransferase domain-containing protein</fullName>
    </submittedName>
</protein>
<keyword evidence="1" id="KW-0808">Transferase</keyword>
<dbReference type="InterPro" id="IPR029044">
    <property type="entry name" value="Nucleotide-diphossugar_trans"/>
</dbReference>
<dbReference type="Gene3D" id="3.90.550.10">
    <property type="entry name" value="Spore Coat Polysaccharide Biosynthesis Protein SpsA, Chain A"/>
    <property type="match status" value="1"/>
</dbReference>
<gene>
    <name evidence="1" type="ORF">ACFSQS_07655</name>
</gene>
<dbReference type="PANTHER" id="PTHR21485:SF6">
    <property type="entry name" value="N-ACYLNEURAMINATE CYTIDYLYLTRANSFERASE-RELATED"/>
    <property type="match status" value="1"/>
</dbReference>
<comment type="caution">
    <text evidence="1">The sequence shown here is derived from an EMBL/GenBank/DDBJ whole genome shotgun (WGS) entry which is preliminary data.</text>
</comment>
<dbReference type="EMBL" id="JBHULK010000002">
    <property type="protein sequence ID" value="MFD2534974.1"/>
    <property type="molecule type" value="Genomic_DNA"/>
</dbReference>
<dbReference type="PANTHER" id="PTHR21485">
    <property type="entry name" value="HAD SUPERFAMILY MEMBERS CMAS AND KDSC"/>
    <property type="match status" value="1"/>
</dbReference>
<keyword evidence="2" id="KW-1185">Reference proteome</keyword>
<dbReference type="Pfam" id="PF02348">
    <property type="entry name" value="CTP_transf_3"/>
    <property type="match status" value="1"/>
</dbReference>
<sequence length="232" mass="25992">MKILGLIPARGGSKGIPNKNRKVLNGKPLLQYTIEAALGSKLLNRVVFSSEDETLIKLAKSLGAEVPFVRPSNLSNDNSGTLEVVQHAIKNLKENGDDFDAVCLLQVTNPFRTSEFIDEAIKKFKTSGADTLLSVLKVPHEYNPHWTFKVSESGHLKLATGEKQIIKRRQDLPDVYYRDGAIYLMKTDTILNQNTLYGKTISYIESNPKRHINIDTAKDWEKAVELSKKLNL</sequence>
<dbReference type="InterPro" id="IPR050793">
    <property type="entry name" value="CMP-NeuNAc_synthase"/>
</dbReference>
<dbReference type="RefSeq" id="WP_388016558.1">
    <property type="nucleotide sequence ID" value="NZ_JBHUDT010000002.1"/>
</dbReference>
<dbReference type="SUPFAM" id="SSF53448">
    <property type="entry name" value="Nucleotide-diphospho-sugar transferases"/>
    <property type="match status" value="1"/>
</dbReference>
<dbReference type="Proteomes" id="UP001597441">
    <property type="component" value="Unassembled WGS sequence"/>
</dbReference>
<name>A0ABW5JQB7_9FLAO</name>
<evidence type="ECO:0000313" key="1">
    <source>
        <dbReference type="EMBL" id="MFD2534974.1"/>
    </source>
</evidence>
<dbReference type="InterPro" id="IPR003329">
    <property type="entry name" value="Cytidylyl_trans"/>
</dbReference>
<evidence type="ECO:0000313" key="2">
    <source>
        <dbReference type="Proteomes" id="UP001597441"/>
    </source>
</evidence>
<organism evidence="1 2">
    <name type="scientific">Gelatiniphilus marinus</name>
    <dbReference type="NCBI Taxonomy" id="1759464"/>
    <lineage>
        <taxon>Bacteria</taxon>
        <taxon>Pseudomonadati</taxon>
        <taxon>Bacteroidota</taxon>
        <taxon>Flavobacteriia</taxon>
        <taxon>Flavobacteriales</taxon>
        <taxon>Flavobacteriaceae</taxon>
        <taxon>Gelatiniphilus</taxon>
    </lineage>
</organism>
<dbReference type="CDD" id="cd02513">
    <property type="entry name" value="CMP-NeuAc_Synthase"/>
    <property type="match status" value="1"/>
</dbReference>